<dbReference type="CDD" id="cd04433">
    <property type="entry name" value="AFD_class_I"/>
    <property type="match status" value="1"/>
</dbReference>
<dbReference type="Proteomes" id="UP000308349">
    <property type="component" value="Unassembled WGS sequence"/>
</dbReference>
<feature type="domain" description="AMP-binding enzyme C-terminal" evidence="5">
    <location>
        <begin position="444"/>
        <end position="517"/>
    </location>
</feature>
<dbReference type="Pfam" id="PF00501">
    <property type="entry name" value="AMP-binding"/>
    <property type="match status" value="1"/>
</dbReference>
<dbReference type="FunFam" id="3.30.300.30:FF:000008">
    <property type="entry name" value="2,3-dihydroxybenzoate-AMP ligase"/>
    <property type="match status" value="1"/>
</dbReference>
<accession>A0A5R8PFD4</accession>
<evidence type="ECO:0000313" key="6">
    <source>
        <dbReference type="EMBL" id="TLG13394.1"/>
    </source>
</evidence>
<dbReference type="GO" id="GO:0031956">
    <property type="term" value="F:medium-chain fatty acid-CoA ligase activity"/>
    <property type="evidence" value="ECO:0007669"/>
    <property type="project" value="TreeGrafter"/>
</dbReference>
<dbReference type="PANTHER" id="PTHR43201:SF5">
    <property type="entry name" value="MEDIUM-CHAIN ACYL-COA LIGASE ACSF2, MITOCHONDRIAL"/>
    <property type="match status" value="1"/>
</dbReference>
<gene>
    <name evidence="6" type="ORF">FEK35_09540</name>
</gene>
<dbReference type="GO" id="GO:0006631">
    <property type="term" value="P:fatty acid metabolic process"/>
    <property type="evidence" value="ECO:0007669"/>
    <property type="project" value="TreeGrafter"/>
</dbReference>
<protein>
    <submittedName>
        <fullName evidence="6">Acyl-CoA synthetase</fullName>
    </submittedName>
</protein>
<dbReference type="OrthoDB" id="56621at2"/>
<dbReference type="SUPFAM" id="SSF56801">
    <property type="entry name" value="Acetyl-CoA synthetase-like"/>
    <property type="match status" value="1"/>
</dbReference>
<dbReference type="InterPro" id="IPR045851">
    <property type="entry name" value="AMP-bd_C_sf"/>
</dbReference>
<dbReference type="EMBL" id="VBUU01000007">
    <property type="protein sequence ID" value="TLG13394.1"/>
    <property type="molecule type" value="Genomic_DNA"/>
</dbReference>
<name>A0A5R8PFD4_9NOCA</name>
<proteinExistence type="inferred from homology"/>
<comment type="caution">
    <text evidence="6">The sequence shown here is derived from an EMBL/GenBank/DDBJ whole genome shotgun (WGS) entry which is preliminary data.</text>
</comment>
<reference evidence="6 7" key="1">
    <citation type="submission" date="2019-05" db="EMBL/GenBank/DDBJ databases">
        <title>Genomes sequences of two Nocardia cyriacigeorgica environmental isolates, type strains Nocardia asteroides ATCC 19247 and Nocardia cyriacigeorgica DSM 44484.</title>
        <authorList>
            <person name="Vautrin F."/>
            <person name="Bergeron E."/>
            <person name="Dubost A."/>
            <person name="Abrouk D."/>
            <person name="Rodriguez Nava V."/>
            <person name="Pujic P."/>
        </authorList>
    </citation>
    <scope>NUCLEOTIDE SEQUENCE [LARGE SCALE GENOMIC DNA]</scope>
    <source>
        <strain evidence="6 7">EML 1456</strain>
    </source>
</reference>
<dbReference type="InterPro" id="IPR000873">
    <property type="entry name" value="AMP-dep_synth/lig_dom"/>
</dbReference>
<dbReference type="InterPro" id="IPR042099">
    <property type="entry name" value="ANL_N_sf"/>
</dbReference>
<dbReference type="PROSITE" id="PS00455">
    <property type="entry name" value="AMP_BINDING"/>
    <property type="match status" value="1"/>
</dbReference>
<evidence type="ECO:0000256" key="2">
    <source>
        <dbReference type="ARBA" id="ARBA00022598"/>
    </source>
</evidence>
<dbReference type="InterPro" id="IPR025110">
    <property type="entry name" value="AMP-bd_C"/>
</dbReference>
<dbReference type="Gene3D" id="3.30.300.30">
    <property type="match status" value="1"/>
</dbReference>
<evidence type="ECO:0000259" key="5">
    <source>
        <dbReference type="Pfam" id="PF13193"/>
    </source>
</evidence>
<evidence type="ECO:0000259" key="4">
    <source>
        <dbReference type="Pfam" id="PF00501"/>
    </source>
</evidence>
<dbReference type="AlphaFoldDB" id="A0A5R8PFD4"/>
<keyword evidence="2" id="KW-0436">Ligase</keyword>
<feature type="domain" description="AMP-dependent synthetase/ligase" evidence="4">
    <location>
        <begin position="54"/>
        <end position="396"/>
    </location>
</feature>
<sequence>MTRMTSAVHAVTVMGRQVAVLQRAGIIDLRHPLRVARTGRTVRELGPIAGGVRSAARTTPDRVALVDAGGSIGYGELDRWTDAIATHWRARGIDADSVVAALGRDDRDLVATMIAVAKIGARLVLMNTGFSGTQLADVAEREAVTAIVSSAEFADVVAALPDSVAGLEISAPPPAGEPVAAPPVPAQPGGFVLLTGGTTGTPKGAPRTVQSPLAAAQFLDRVPWRRGATMLLCAPLFHGTALSQFILALNLGCTIVLHGRFDARRAVEQIERHRCDGVVLVPTMLRRILDLGPGELAKFDTGSLRVIFTAGAALAPSLGNRAVAVFGPVIYNFYGCTETGTATIATPEDWIAAPGTVGKPPVGIRVALYDERGTRVEGPGQVGTVYVGNAIAFSGYSGGGSKKTIDGLMSTGDLGHFDSDGRLFIDGRDDDMIVSGGENVFPGEIEDLLYAHPAIAEAAVVGVEDEEFGQRLAAFIVRTGDLDEADVRAYVKANSARFKVPRDVVFVDEIPRTTTGKTDRRALARINRTQPPAPSEAR</sequence>
<evidence type="ECO:0000256" key="1">
    <source>
        <dbReference type="ARBA" id="ARBA00006432"/>
    </source>
</evidence>
<evidence type="ECO:0000256" key="3">
    <source>
        <dbReference type="SAM" id="MobiDB-lite"/>
    </source>
</evidence>
<dbReference type="InterPro" id="IPR020845">
    <property type="entry name" value="AMP-binding_CS"/>
</dbReference>
<organism evidence="6 7">
    <name type="scientific">Nocardia cyriacigeorgica</name>
    <dbReference type="NCBI Taxonomy" id="135487"/>
    <lineage>
        <taxon>Bacteria</taxon>
        <taxon>Bacillati</taxon>
        <taxon>Actinomycetota</taxon>
        <taxon>Actinomycetes</taxon>
        <taxon>Mycobacteriales</taxon>
        <taxon>Nocardiaceae</taxon>
        <taxon>Nocardia</taxon>
    </lineage>
</organism>
<evidence type="ECO:0000313" key="7">
    <source>
        <dbReference type="Proteomes" id="UP000308349"/>
    </source>
</evidence>
<feature type="region of interest" description="Disordered" evidence="3">
    <location>
        <begin position="517"/>
        <end position="538"/>
    </location>
</feature>
<comment type="similarity">
    <text evidence="1">Belongs to the ATP-dependent AMP-binding enzyme family.</text>
</comment>
<dbReference type="Gene3D" id="3.40.50.12780">
    <property type="entry name" value="N-terminal domain of ligase-like"/>
    <property type="match status" value="1"/>
</dbReference>
<dbReference type="PANTHER" id="PTHR43201">
    <property type="entry name" value="ACYL-COA SYNTHETASE"/>
    <property type="match status" value="1"/>
</dbReference>
<dbReference type="Pfam" id="PF13193">
    <property type="entry name" value="AMP-binding_C"/>
    <property type="match status" value="1"/>
</dbReference>